<dbReference type="EMBL" id="LAZR01002497">
    <property type="protein sequence ID" value="KKN29304.1"/>
    <property type="molecule type" value="Genomic_DNA"/>
</dbReference>
<gene>
    <name evidence="1" type="ORF">LCGC14_0845600</name>
</gene>
<evidence type="ECO:0000313" key="1">
    <source>
        <dbReference type="EMBL" id="KKN29304.1"/>
    </source>
</evidence>
<dbReference type="AlphaFoldDB" id="A0A0F9PGQ3"/>
<comment type="caution">
    <text evidence="1">The sequence shown here is derived from an EMBL/GenBank/DDBJ whole genome shotgun (WGS) entry which is preliminary data.</text>
</comment>
<reference evidence="1" key="1">
    <citation type="journal article" date="2015" name="Nature">
        <title>Complex archaea that bridge the gap between prokaryotes and eukaryotes.</title>
        <authorList>
            <person name="Spang A."/>
            <person name="Saw J.H."/>
            <person name="Jorgensen S.L."/>
            <person name="Zaremba-Niedzwiedzka K."/>
            <person name="Martijn J."/>
            <person name="Lind A.E."/>
            <person name="van Eijk R."/>
            <person name="Schleper C."/>
            <person name="Guy L."/>
            <person name="Ettema T.J."/>
        </authorList>
    </citation>
    <scope>NUCLEOTIDE SEQUENCE</scope>
</reference>
<organism evidence="1">
    <name type="scientific">marine sediment metagenome</name>
    <dbReference type="NCBI Taxonomy" id="412755"/>
    <lineage>
        <taxon>unclassified sequences</taxon>
        <taxon>metagenomes</taxon>
        <taxon>ecological metagenomes</taxon>
    </lineage>
</organism>
<protein>
    <submittedName>
        <fullName evidence="1">Uncharacterized protein</fullName>
    </submittedName>
</protein>
<proteinExistence type="predicted"/>
<name>A0A0F9PGQ3_9ZZZZ</name>
<sequence length="120" mass="12903">MTRQFESVVATTKLGIDGVVFTDSALQDLADSSAGKPVLLDCDPMKPVGVVRASRVIDGQLVIRWEADVDFSPGMKPVPCFISKQCIVNGDQQTIQSAQPCSYGLTSSLSELDLPETKEL</sequence>
<accession>A0A0F9PGQ3</accession>